<accession>A0A4Q7JCP2</accession>
<gene>
    <name evidence="2" type="ORF">EWH70_04215</name>
</gene>
<comment type="caution">
    <text evidence="2">The sequence shown here is derived from an EMBL/GenBank/DDBJ whole genome shotgun (WGS) entry which is preliminary data.</text>
</comment>
<reference evidence="2 3" key="1">
    <citation type="submission" date="2019-02" db="EMBL/GenBank/DDBJ databases">
        <title>Draft genome sequence of Amycolatopsis sp. 8-3EHSu isolated from roots of Suaeda maritima.</title>
        <authorList>
            <person name="Duangmal K."/>
            <person name="Chantavorakit T."/>
        </authorList>
    </citation>
    <scope>NUCLEOTIDE SEQUENCE [LARGE SCALE GENOMIC DNA]</scope>
    <source>
        <strain evidence="2 3">8-3EHSu</strain>
    </source>
</reference>
<keyword evidence="3" id="KW-1185">Reference proteome</keyword>
<feature type="transmembrane region" description="Helical" evidence="1">
    <location>
        <begin position="73"/>
        <end position="91"/>
    </location>
</feature>
<dbReference type="RefSeq" id="WP_130473896.1">
    <property type="nucleotide sequence ID" value="NZ_SFCC01000002.1"/>
</dbReference>
<keyword evidence="1" id="KW-0812">Transmembrane</keyword>
<keyword evidence="1" id="KW-0472">Membrane</keyword>
<dbReference type="Proteomes" id="UP000292003">
    <property type="component" value="Unassembled WGS sequence"/>
</dbReference>
<protein>
    <submittedName>
        <fullName evidence="2">Uncharacterized protein</fullName>
    </submittedName>
</protein>
<feature type="transmembrane region" description="Helical" evidence="1">
    <location>
        <begin position="6"/>
        <end position="25"/>
    </location>
</feature>
<evidence type="ECO:0000313" key="3">
    <source>
        <dbReference type="Proteomes" id="UP000292003"/>
    </source>
</evidence>
<keyword evidence="1" id="KW-1133">Transmembrane helix</keyword>
<evidence type="ECO:0000313" key="2">
    <source>
        <dbReference type="EMBL" id="RZQ65109.1"/>
    </source>
</evidence>
<feature type="transmembrane region" description="Helical" evidence="1">
    <location>
        <begin position="45"/>
        <end position="67"/>
    </location>
</feature>
<name>A0A4Q7JCP2_9PSEU</name>
<proteinExistence type="predicted"/>
<dbReference type="AlphaFoldDB" id="A0A4Q7JCP2"/>
<evidence type="ECO:0000256" key="1">
    <source>
        <dbReference type="SAM" id="Phobius"/>
    </source>
</evidence>
<dbReference type="EMBL" id="SFCC01000002">
    <property type="protein sequence ID" value="RZQ65109.1"/>
    <property type="molecule type" value="Genomic_DNA"/>
</dbReference>
<organism evidence="2 3">
    <name type="scientific">Amycolatopsis suaedae</name>
    <dbReference type="NCBI Taxonomy" id="2510978"/>
    <lineage>
        <taxon>Bacteria</taxon>
        <taxon>Bacillati</taxon>
        <taxon>Actinomycetota</taxon>
        <taxon>Actinomycetes</taxon>
        <taxon>Pseudonocardiales</taxon>
        <taxon>Pseudonocardiaceae</taxon>
        <taxon>Amycolatopsis</taxon>
    </lineage>
</organism>
<dbReference type="OrthoDB" id="3696538at2"/>
<sequence>MNGVTLSPTQIVAGVAVLVVVFMVWRAGSRKAKRAADAARAGARAVSLTGRVLLMAAAFVGVQWLVISNPGNPTLLIVVLALPDLIAAYVLTRALTLTPPDGTTTGRRHYRRGGERR</sequence>